<accession>A0A5D4RJL7</accession>
<evidence type="ECO:0000259" key="7">
    <source>
        <dbReference type="Pfam" id="PF08244"/>
    </source>
</evidence>
<feature type="domain" description="Glycosyl hydrolase family 32 N-terminal" evidence="6">
    <location>
        <begin position="52"/>
        <end position="362"/>
    </location>
</feature>
<dbReference type="InterPro" id="IPR013148">
    <property type="entry name" value="Glyco_hydro_32_N"/>
</dbReference>
<dbReference type="InterPro" id="IPR013189">
    <property type="entry name" value="Glyco_hydro_32_C"/>
</dbReference>
<dbReference type="EMBL" id="VTEQ01000006">
    <property type="protein sequence ID" value="TYS51623.1"/>
    <property type="molecule type" value="Genomic_DNA"/>
</dbReference>
<evidence type="ECO:0000313" key="8">
    <source>
        <dbReference type="EMBL" id="TYS51623.1"/>
    </source>
</evidence>
<sequence>MKSIGKKGIWVLVAILILVIGGVVLWVNAKEDGEKKETGKDENAVSYRSSYHFTTPDKWKNDPQKPIYYKGEYHYYYLYNKDYPDGNGTEWRHAVSKDLVHWKDEGVAIPKYTNDNGDPWSGSVVIDRENKAGFGKDAFIAIVTQPSKETGAQEQYLWYSTDGGKTFKNHSEDPVLENPGVEDFRDPKVVWDDERNKWVMLMAEGSKVGFYESDNLKDWSFTGDFQTEDLGVLECPDLFRMRTEDGTEKWVLGVSANGESVGKPNTYAYWSGEFNGDTFEADEEEPKWLDYGFDWYGAVTFEDGEAEDKMEKRYALAWMNKWSYANNTPTIEHDDFNGTDSIVREIRLEGDDEEGYTLVSNPVPALDDLVTSTDEVGDVTVEDGRESLDVLGDTYRLEAEISWEEAERIGMRLRESEDDERHFDVGFSPRDGYSFVNRSKTDHPDEEGDFLESKAPFKPFDQKVHMTILVDKTSVELFMDNGRTVHTNLVFPRPDDQGISFFVEGGSATFENVKIDHMGKTAE</sequence>
<evidence type="ECO:0000256" key="1">
    <source>
        <dbReference type="ARBA" id="ARBA00009902"/>
    </source>
</evidence>
<name>A0A5D4RJL7_9BACI</name>
<dbReference type="Pfam" id="PF00251">
    <property type="entry name" value="Glyco_hydro_32N"/>
    <property type="match status" value="1"/>
</dbReference>
<dbReference type="Pfam" id="PF08244">
    <property type="entry name" value="Glyco_hydro_32C"/>
    <property type="match status" value="1"/>
</dbReference>
<dbReference type="PANTHER" id="PTHR42800">
    <property type="entry name" value="EXOINULINASE INUD (AFU_ORTHOLOGUE AFUA_5G00480)"/>
    <property type="match status" value="1"/>
</dbReference>
<evidence type="ECO:0000256" key="5">
    <source>
        <dbReference type="SAM" id="Phobius"/>
    </source>
</evidence>
<dbReference type="InterPro" id="IPR001362">
    <property type="entry name" value="Glyco_hydro_32"/>
</dbReference>
<evidence type="ECO:0000256" key="4">
    <source>
        <dbReference type="RuleBase" id="RU362110"/>
    </source>
</evidence>
<gene>
    <name evidence="8" type="ORF">FZC83_18040</name>
</gene>
<keyword evidence="2 4" id="KW-0378">Hydrolase</keyword>
<dbReference type="SUPFAM" id="SSF75005">
    <property type="entry name" value="Arabinanase/levansucrase/invertase"/>
    <property type="match status" value="1"/>
</dbReference>
<dbReference type="InterPro" id="IPR013320">
    <property type="entry name" value="ConA-like_dom_sf"/>
</dbReference>
<evidence type="ECO:0000313" key="9">
    <source>
        <dbReference type="Proteomes" id="UP000322997"/>
    </source>
</evidence>
<dbReference type="SMART" id="SM00640">
    <property type="entry name" value="Glyco_32"/>
    <property type="match status" value="1"/>
</dbReference>
<comment type="similarity">
    <text evidence="1 4">Belongs to the glycosyl hydrolase 32 family.</text>
</comment>
<dbReference type="GO" id="GO:0005737">
    <property type="term" value="C:cytoplasm"/>
    <property type="evidence" value="ECO:0007669"/>
    <property type="project" value="TreeGrafter"/>
</dbReference>
<dbReference type="AlphaFoldDB" id="A0A5D4RJL7"/>
<dbReference type="GO" id="GO:0004575">
    <property type="term" value="F:sucrose alpha-glucosidase activity"/>
    <property type="evidence" value="ECO:0007669"/>
    <property type="project" value="TreeGrafter"/>
</dbReference>
<feature type="domain" description="Glycosyl hydrolase family 32 C-terminal" evidence="7">
    <location>
        <begin position="368"/>
        <end position="516"/>
    </location>
</feature>
<dbReference type="RefSeq" id="WP_056539531.1">
    <property type="nucleotide sequence ID" value="NZ_CP128801.1"/>
</dbReference>
<keyword evidence="3 4" id="KW-0326">Glycosidase</keyword>
<protein>
    <submittedName>
        <fullName evidence="8">Glycoside hydrolase family 32 protein</fullName>
    </submittedName>
</protein>
<dbReference type="SUPFAM" id="SSF49899">
    <property type="entry name" value="Concanavalin A-like lectins/glucanases"/>
    <property type="match status" value="1"/>
</dbReference>
<feature type="transmembrane region" description="Helical" evidence="5">
    <location>
        <begin position="9"/>
        <end position="27"/>
    </location>
</feature>
<dbReference type="GO" id="GO:0005987">
    <property type="term" value="P:sucrose catabolic process"/>
    <property type="evidence" value="ECO:0007669"/>
    <property type="project" value="TreeGrafter"/>
</dbReference>
<comment type="caution">
    <text evidence="8">The sequence shown here is derived from an EMBL/GenBank/DDBJ whole genome shotgun (WGS) entry which is preliminary data.</text>
</comment>
<dbReference type="Gene3D" id="2.115.10.20">
    <property type="entry name" value="Glycosyl hydrolase domain, family 43"/>
    <property type="match status" value="1"/>
</dbReference>
<dbReference type="Gene3D" id="2.60.120.560">
    <property type="entry name" value="Exo-inulinase, domain 1"/>
    <property type="match status" value="1"/>
</dbReference>
<evidence type="ECO:0000256" key="3">
    <source>
        <dbReference type="ARBA" id="ARBA00023295"/>
    </source>
</evidence>
<dbReference type="Proteomes" id="UP000322997">
    <property type="component" value="Unassembled WGS sequence"/>
</dbReference>
<keyword evidence="5" id="KW-0472">Membrane</keyword>
<evidence type="ECO:0000256" key="2">
    <source>
        <dbReference type="ARBA" id="ARBA00022801"/>
    </source>
</evidence>
<keyword evidence="5" id="KW-0812">Transmembrane</keyword>
<proteinExistence type="inferred from homology"/>
<reference evidence="8 9" key="1">
    <citation type="submission" date="2019-08" db="EMBL/GenBank/DDBJ databases">
        <title>Bacillus genomes from the desert of Cuatro Cienegas, Coahuila.</title>
        <authorList>
            <person name="Olmedo-Alvarez G."/>
        </authorList>
    </citation>
    <scope>NUCLEOTIDE SEQUENCE [LARGE SCALE GENOMIC DNA]</scope>
    <source>
        <strain evidence="8 9">CH108_3D</strain>
    </source>
</reference>
<dbReference type="CDD" id="cd18622">
    <property type="entry name" value="GH32_Inu-like"/>
    <property type="match status" value="1"/>
</dbReference>
<dbReference type="PANTHER" id="PTHR42800:SF1">
    <property type="entry name" value="EXOINULINASE INUD (AFU_ORTHOLOGUE AFUA_5G00480)"/>
    <property type="match status" value="1"/>
</dbReference>
<dbReference type="InterPro" id="IPR023296">
    <property type="entry name" value="Glyco_hydro_beta-prop_sf"/>
</dbReference>
<evidence type="ECO:0000259" key="6">
    <source>
        <dbReference type="Pfam" id="PF00251"/>
    </source>
</evidence>
<keyword evidence="5" id="KW-1133">Transmembrane helix</keyword>
<organism evidence="8 9">
    <name type="scientific">Rossellomorea marisflavi</name>
    <dbReference type="NCBI Taxonomy" id="189381"/>
    <lineage>
        <taxon>Bacteria</taxon>
        <taxon>Bacillati</taxon>
        <taxon>Bacillota</taxon>
        <taxon>Bacilli</taxon>
        <taxon>Bacillales</taxon>
        <taxon>Bacillaceae</taxon>
        <taxon>Rossellomorea</taxon>
    </lineage>
</organism>